<organism evidence="2 3">
    <name type="scientific">Conexibacter woesei (strain DSM 14684 / CCUG 47730 / CIP 108061 / JCM 11494 / NBRC 100937 / ID131577)</name>
    <dbReference type="NCBI Taxonomy" id="469383"/>
    <lineage>
        <taxon>Bacteria</taxon>
        <taxon>Bacillati</taxon>
        <taxon>Actinomycetota</taxon>
        <taxon>Thermoleophilia</taxon>
        <taxon>Solirubrobacterales</taxon>
        <taxon>Conexibacteraceae</taxon>
        <taxon>Conexibacter</taxon>
    </lineage>
</organism>
<dbReference type="KEGG" id="cwo:Cwoe_1395"/>
<feature type="region of interest" description="Disordered" evidence="1">
    <location>
        <begin position="1"/>
        <end position="29"/>
    </location>
</feature>
<evidence type="ECO:0000313" key="2">
    <source>
        <dbReference type="EMBL" id="ADB49824.1"/>
    </source>
</evidence>
<dbReference type="AlphaFoldDB" id="D3EYV0"/>
<accession>D3EYV0</accession>
<dbReference type="Proteomes" id="UP000008229">
    <property type="component" value="Chromosome"/>
</dbReference>
<sequence>MYLSKDDARHPDVHPTARRTLHSAGPLPRIQLPNMRTMRVVRGLTSA</sequence>
<protein>
    <submittedName>
        <fullName evidence="2">Uncharacterized protein</fullName>
    </submittedName>
</protein>
<dbReference type="HOGENOM" id="CLU_3166841_0_0_11"/>
<reference evidence="2 3" key="1">
    <citation type="journal article" date="2010" name="Stand. Genomic Sci.">
        <title>Complete genome sequence of Conexibacter woesei type strain (ID131577).</title>
        <authorList>
            <person name="Pukall R."/>
            <person name="Lapidus A."/>
            <person name="Glavina Del Rio T."/>
            <person name="Copeland A."/>
            <person name="Tice H."/>
            <person name="Cheng J.-F."/>
            <person name="Lucas S."/>
            <person name="Chen F."/>
            <person name="Nolan M."/>
            <person name="Bruce D."/>
            <person name="Goodwin L."/>
            <person name="Pitluck S."/>
            <person name="Mavromatis K."/>
            <person name="Ivanova N."/>
            <person name="Ovchinnikova G."/>
            <person name="Pati A."/>
            <person name="Chen A."/>
            <person name="Palaniappan K."/>
            <person name="Land M."/>
            <person name="Hauser L."/>
            <person name="Chang Y.-J."/>
            <person name="Jeffries C.D."/>
            <person name="Chain P."/>
            <person name="Meincke L."/>
            <person name="Sims D."/>
            <person name="Brettin T."/>
            <person name="Detter J.C."/>
            <person name="Rohde M."/>
            <person name="Goeker M."/>
            <person name="Bristow J."/>
            <person name="Eisen J.A."/>
            <person name="Markowitz V."/>
            <person name="Kyrpides N.C."/>
            <person name="Klenk H.-P."/>
            <person name="Hugenholtz P."/>
        </authorList>
    </citation>
    <scope>NUCLEOTIDE SEQUENCE [LARGE SCALE GENOMIC DNA]</scope>
    <source>
        <strain evidence="3">DSM 14684 / CIP 108061 / JCM 11494 / NBRC 100937 / ID131577</strain>
    </source>
</reference>
<reference evidence="3" key="2">
    <citation type="submission" date="2010-01" db="EMBL/GenBank/DDBJ databases">
        <title>The complete genome of Conexibacter woesei DSM 14684.</title>
        <authorList>
            <consortium name="US DOE Joint Genome Institute (JGI-PGF)"/>
            <person name="Lucas S."/>
            <person name="Copeland A."/>
            <person name="Lapidus A."/>
            <person name="Glavina del Rio T."/>
            <person name="Dalin E."/>
            <person name="Tice H."/>
            <person name="Bruce D."/>
            <person name="Goodwin L."/>
            <person name="Pitluck S."/>
            <person name="Kyrpides N."/>
            <person name="Mavromatis K."/>
            <person name="Ivanova N."/>
            <person name="Mikhailova N."/>
            <person name="Chertkov O."/>
            <person name="Brettin T."/>
            <person name="Detter J.C."/>
            <person name="Han C."/>
            <person name="Larimer F."/>
            <person name="Land M."/>
            <person name="Hauser L."/>
            <person name="Markowitz V."/>
            <person name="Cheng J.-F."/>
            <person name="Hugenholtz P."/>
            <person name="Woyke T."/>
            <person name="Wu D."/>
            <person name="Pukall R."/>
            <person name="Steenblock K."/>
            <person name="Schneider S."/>
            <person name="Klenk H.-P."/>
            <person name="Eisen J.A."/>
        </authorList>
    </citation>
    <scope>NUCLEOTIDE SEQUENCE [LARGE SCALE GENOMIC DNA]</scope>
    <source>
        <strain evidence="3">DSM 14684 / CIP 108061 / JCM 11494 / NBRC 100937 / ID131577</strain>
    </source>
</reference>
<evidence type="ECO:0000256" key="1">
    <source>
        <dbReference type="SAM" id="MobiDB-lite"/>
    </source>
</evidence>
<dbReference type="EMBL" id="CP001854">
    <property type="protein sequence ID" value="ADB49824.1"/>
    <property type="molecule type" value="Genomic_DNA"/>
</dbReference>
<keyword evidence="3" id="KW-1185">Reference proteome</keyword>
<name>D3EYV0_CONWI</name>
<feature type="compositionally biased region" description="Basic and acidic residues" evidence="1">
    <location>
        <begin position="1"/>
        <end position="15"/>
    </location>
</feature>
<gene>
    <name evidence="2" type="ordered locus">Cwoe_1395</name>
</gene>
<evidence type="ECO:0000313" key="3">
    <source>
        <dbReference type="Proteomes" id="UP000008229"/>
    </source>
</evidence>
<proteinExistence type="predicted"/>